<feature type="domain" description="Major facilitator superfamily (MFS) profile" evidence="7">
    <location>
        <begin position="19"/>
        <end position="467"/>
    </location>
</feature>
<feature type="transmembrane region" description="Helical" evidence="6">
    <location>
        <begin position="52"/>
        <end position="73"/>
    </location>
</feature>
<dbReference type="Gene3D" id="1.20.1250.20">
    <property type="entry name" value="MFS general substrate transporter like domains"/>
    <property type="match status" value="2"/>
</dbReference>
<feature type="transmembrane region" description="Helical" evidence="6">
    <location>
        <begin position="344"/>
        <end position="364"/>
    </location>
</feature>
<evidence type="ECO:0000313" key="8">
    <source>
        <dbReference type="EMBL" id="RKR75665.1"/>
    </source>
</evidence>
<feature type="transmembrane region" description="Helical" evidence="6">
    <location>
        <begin position="408"/>
        <end position="427"/>
    </location>
</feature>
<feature type="transmembrane region" description="Helical" evidence="6">
    <location>
        <begin position="439"/>
        <end position="463"/>
    </location>
</feature>
<dbReference type="GO" id="GO:0022857">
    <property type="term" value="F:transmembrane transporter activity"/>
    <property type="evidence" value="ECO:0007669"/>
    <property type="project" value="InterPro"/>
</dbReference>
<dbReference type="Pfam" id="PF07690">
    <property type="entry name" value="MFS_1"/>
    <property type="match status" value="1"/>
</dbReference>
<evidence type="ECO:0000256" key="4">
    <source>
        <dbReference type="ARBA" id="ARBA00022989"/>
    </source>
</evidence>
<dbReference type="PROSITE" id="PS50850">
    <property type="entry name" value="MFS"/>
    <property type="match status" value="1"/>
</dbReference>
<feature type="transmembrane region" description="Helical" evidence="6">
    <location>
        <begin position="206"/>
        <end position="224"/>
    </location>
</feature>
<dbReference type="GO" id="GO:0005886">
    <property type="term" value="C:plasma membrane"/>
    <property type="evidence" value="ECO:0007669"/>
    <property type="project" value="UniProtKB-SubCell"/>
</dbReference>
<dbReference type="PANTHER" id="PTHR42718:SF9">
    <property type="entry name" value="MAJOR FACILITATOR SUPERFAMILY MULTIDRUG TRANSPORTER MFSC"/>
    <property type="match status" value="1"/>
</dbReference>
<keyword evidence="3 6" id="KW-0812">Transmembrane</keyword>
<dbReference type="InterPro" id="IPR020846">
    <property type="entry name" value="MFS_dom"/>
</dbReference>
<accession>A0A495IKL5</accession>
<comment type="caution">
    <text evidence="8">The sequence shown here is derived from an EMBL/GenBank/DDBJ whole genome shotgun (WGS) entry which is preliminary data.</text>
</comment>
<feature type="transmembrane region" description="Helical" evidence="6">
    <location>
        <begin position="173"/>
        <end position="194"/>
    </location>
</feature>
<keyword evidence="9" id="KW-1185">Reference proteome</keyword>
<evidence type="ECO:0000259" key="7">
    <source>
        <dbReference type="PROSITE" id="PS50850"/>
    </source>
</evidence>
<evidence type="ECO:0000256" key="2">
    <source>
        <dbReference type="ARBA" id="ARBA00022448"/>
    </source>
</evidence>
<dbReference type="EMBL" id="RBKS01000001">
    <property type="protein sequence ID" value="RKR75665.1"/>
    <property type="molecule type" value="Genomic_DNA"/>
</dbReference>
<evidence type="ECO:0000256" key="6">
    <source>
        <dbReference type="SAM" id="Phobius"/>
    </source>
</evidence>
<proteinExistence type="predicted"/>
<dbReference type="InterPro" id="IPR036259">
    <property type="entry name" value="MFS_trans_sf"/>
</dbReference>
<dbReference type="PANTHER" id="PTHR42718">
    <property type="entry name" value="MAJOR FACILITATOR SUPERFAMILY MULTIDRUG TRANSPORTER MFSC"/>
    <property type="match status" value="1"/>
</dbReference>
<feature type="transmembrane region" description="Helical" evidence="6">
    <location>
        <begin position="315"/>
        <end position="332"/>
    </location>
</feature>
<comment type="subcellular location">
    <subcellularLocation>
        <location evidence="1">Cell membrane</location>
        <topology evidence="1">Multi-pass membrane protein</topology>
    </subcellularLocation>
</comment>
<keyword evidence="5 6" id="KW-0472">Membrane</keyword>
<reference evidence="8 9" key="1">
    <citation type="submission" date="2018-10" db="EMBL/GenBank/DDBJ databases">
        <title>Sequencing the genomes of 1000 actinobacteria strains.</title>
        <authorList>
            <person name="Klenk H.-P."/>
        </authorList>
    </citation>
    <scope>NUCLEOTIDE SEQUENCE [LARGE SCALE GENOMIC DNA]</scope>
    <source>
        <strain evidence="8 9">DSM 17894</strain>
    </source>
</reference>
<feature type="transmembrane region" description="Helical" evidence="6">
    <location>
        <begin position="370"/>
        <end position="396"/>
    </location>
</feature>
<evidence type="ECO:0000256" key="1">
    <source>
        <dbReference type="ARBA" id="ARBA00004651"/>
    </source>
</evidence>
<protein>
    <submittedName>
        <fullName evidence="8">MFS transporter</fullName>
    </submittedName>
</protein>
<dbReference type="Proteomes" id="UP000280008">
    <property type="component" value="Unassembled WGS sequence"/>
</dbReference>
<dbReference type="RefSeq" id="WP_425454769.1">
    <property type="nucleotide sequence ID" value="NZ_RBKS01000001.1"/>
</dbReference>
<evidence type="ECO:0000256" key="5">
    <source>
        <dbReference type="ARBA" id="ARBA00023136"/>
    </source>
</evidence>
<keyword evidence="2" id="KW-0813">Transport</keyword>
<feature type="transmembrane region" description="Helical" evidence="6">
    <location>
        <begin position="274"/>
        <end position="295"/>
    </location>
</feature>
<dbReference type="AlphaFoldDB" id="A0A495IKL5"/>
<dbReference type="SUPFAM" id="SSF103473">
    <property type="entry name" value="MFS general substrate transporter"/>
    <property type="match status" value="1"/>
</dbReference>
<name>A0A495IKL5_9MICO</name>
<feature type="transmembrane region" description="Helical" evidence="6">
    <location>
        <begin position="236"/>
        <end position="254"/>
    </location>
</feature>
<keyword evidence="4 6" id="KW-1133">Transmembrane helix</keyword>
<feature type="transmembrane region" description="Helical" evidence="6">
    <location>
        <begin position="110"/>
        <end position="130"/>
    </location>
</feature>
<evidence type="ECO:0000313" key="9">
    <source>
        <dbReference type="Proteomes" id="UP000280008"/>
    </source>
</evidence>
<organism evidence="8 9">
    <name type="scientific">Frondihabitans australicus</name>
    <dbReference type="NCBI Taxonomy" id="386892"/>
    <lineage>
        <taxon>Bacteria</taxon>
        <taxon>Bacillati</taxon>
        <taxon>Actinomycetota</taxon>
        <taxon>Actinomycetes</taxon>
        <taxon>Micrococcales</taxon>
        <taxon>Microbacteriaceae</taxon>
        <taxon>Frondihabitans</taxon>
    </lineage>
</organism>
<sequence length="488" mass="50088">MSTSSAPATTAPAVRIGALTAALLAACIAFQLNASMLSPVLVTMANELHTDQATVGLSQTLFFTAAALFSLFLPRLSDIVGRKRVLTGMIAVMLIGSVVAALAVNVPMLFAGRIIQGVAGPVVPICLLMLRHEVRDPKRYGATMGLITAVNGGIAGVDALAGGWLATNLGFRSVFWVIAIVAAIAVVFVAVWGIESRPSDGVRMDWWGVLPLVVSIGALLTALNEAGKLAAANWPLVAGEIVLAVVAFAVFWALESRIRQPLIPIPHLRRRSSWALLVTTLLTMTGVYAVVNGLVTSLAQNADAGFSMKPDVASLAFLTPYALVGWLVGPFAGRLAPTLGYRRILRIGIAGSVIATLIMALVGVHSLPVLIAATVLIGITYAGIANIMLNGLGIVLSPPDNPGFLPGLNAGAFNLGAGLSFAVLPVLQVVGSPSGSSSAVGYSTGMLLGAAITAGAFAVSFLIPAPVDSAAEVTAPDATPAGRRAEAR</sequence>
<feature type="transmembrane region" description="Helical" evidence="6">
    <location>
        <begin position="142"/>
        <end position="167"/>
    </location>
</feature>
<dbReference type="CDD" id="cd17504">
    <property type="entry name" value="MFS_MMR_MDR_like"/>
    <property type="match status" value="1"/>
</dbReference>
<dbReference type="InterPro" id="IPR011701">
    <property type="entry name" value="MFS"/>
</dbReference>
<gene>
    <name evidence="8" type="ORF">C8E83_2813</name>
</gene>
<feature type="transmembrane region" description="Helical" evidence="6">
    <location>
        <begin position="12"/>
        <end position="32"/>
    </location>
</feature>
<feature type="transmembrane region" description="Helical" evidence="6">
    <location>
        <begin position="85"/>
        <end position="104"/>
    </location>
</feature>
<evidence type="ECO:0000256" key="3">
    <source>
        <dbReference type="ARBA" id="ARBA00022692"/>
    </source>
</evidence>